<dbReference type="HOGENOM" id="CLU_2633123_0_0_0"/>
<evidence type="ECO:0000313" key="2">
    <source>
        <dbReference type="Proteomes" id="UP000000343"/>
    </source>
</evidence>
<keyword evidence="2" id="KW-1185">Reference proteome</keyword>
<dbReference type="KEGG" id="acm:AciX9_1955"/>
<proteinExistence type="predicted"/>
<sequence>MALVVTPYCLTCDICGEEIAVPRNAARNGEALMLFAEATAIRHNLKHAKTKLIQIKPKTICWADLVKPFRDELERIA</sequence>
<gene>
    <name evidence="1" type="ordered locus">AciX9_1955</name>
</gene>
<dbReference type="Proteomes" id="UP000000343">
    <property type="component" value="Chromosome"/>
</dbReference>
<evidence type="ECO:0000313" key="1">
    <source>
        <dbReference type="EMBL" id="ADW69001.1"/>
    </source>
</evidence>
<reference evidence="2" key="1">
    <citation type="submission" date="2011-01" db="EMBL/GenBank/DDBJ databases">
        <title>Complete sequence of chromosome of Acidobacterium sp. MP5ACTX9.</title>
        <authorList>
            <consortium name="US DOE Joint Genome Institute"/>
            <person name="Lucas S."/>
            <person name="Copeland A."/>
            <person name="Lapidus A."/>
            <person name="Cheng J.-F."/>
            <person name="Goodwin L."/>
            <person name="Pitluck S."/>
            <person name="Teshima H."/>
            <person name="Detter J.C."/>
            <person name="Han C."/>
            <person name="Tapia R."/>
            <person name="Land M."/>
            <person name="Hauser L."/>
            <person name="Kyrpides N."/>
            <person name="Ivanova N."/>
            <person name="Ovchinnikova G."/>
            <person name="Pagani I."/>
            <person name="Rawat S.R."/>
            <person name="Mannisto M."/>
            <person name="Haggblom M.M."/>
            <person name="Woyke T."/>
        </authorList>
    </citation>
    <scope>NUCLEOTIDE SEQUENCE [LARGE SCALE GENOMIC DNA]</scope>
    <source>
        <strain evidence="2">MP5ACTX9</strain>
    </source>
</reference>
<dbReference type="STRING" id="1198114.AciX9_1955"/>
<dbReference type="EMBL" id="CP002480">
    <property type="protein sequence ID" value="ADW69001.1"/>
    <property type="molecule type" value="Genomic_DNA"/>
</dbReference>
<dbReference type="PaxDb" id="1198114-AciX9_1955"/>
<protein>
    <submittedName>
        <fullName evidence="1">Uncharacterized protein</fullName>
    </submittedName>
</protein>
<dbReference type="AlphaFoldDB" id="E8X0Q0"/>
<dbReference type="RefSeq" id="WP_013580320.1">
    <property type="nucleotide sequence ID" value="NC_015064.1"/>
</dbReference>
<accession>E8X0Q0</accession>
<name>E8X0Q0_GRATM</name>
<organism evidence="2">
    <name type="scientific">Granulicella tundricola (strain ATCC BAA-1859 / DSM 23138 / MP5ACTX9)</name>
    <dbReference type="NCBI Taxonomy" id="1198114"/>
    <lineage>
        <taxon>Bacteria</taxon>
        <taxon>Pseudomonadati</taxon>
        <taxon>Acidobacteriota</taxon>
        <taxon>Terriglobia</taxon>
        <taxon>Terriglobales</taxon>
        <taxon>Acidobacteriaceae</taxon>
        <taxon>Granulicella</taxon>
    </lineage>
</organism>